<name>A0A846QLU5_9BACT</name>
<dbReference type="EMBL" id="JAATJA010000002">
    <property type="protein sequence ID" value="NJB68000.1"/>
    <property type="molecule type" value="Genomic_DNA"/>
</dbReference>
<dbReference type="InterPro" id="IPR012349">
    <property type="entry name" value="Split_barrel_FMN-bd"/>
</dbReference>
<dbReference type="Proteomes" id="UP000580856">
    <property type="component" value="Unassembled WGS sequence"/>
</dbReference>
<protein>
    <submittedName>
        <fullName evidence="2">Nitroimidazol reductase NimA-like FMN-containing flavoprotein (Pyridoxamine 5'-phosphate oxidase superfamily)</fullName>
    </submittedName>
</protein>
<dbReference type="RefSeq" id="WP_167941103.1">
    <property type="nucleotide sequence ID" value="NZ_JAATJA010000002.1"/>
</dbReference>
<organism evidence="2 3">
    <name type="scientific">Desulfobaculum xiamenense</name>
    <dbReference type="NCBI Taxonomy" id="995050"/>
    <lineage>
        <taxon>Bacteria</taxon>
        <taxon>Pseudomonadati</taxon>
        <taxon>Thermodesulfobacteriota</taxon>
        <taxon>Desulfovibrionia</taxon>
        <taxon>Desulfovibrionales</taxon>
        <taxon>Desulfovibrionaceae</taxon>
        <taxon>Desulfobaculum</taxon>
    </lineage>
</organism>
<reference evidence="2 3" key="1">
    <citation type="submission" date="2020-03" db="EMBL/GenBank/DDBJ databases">
        <title>Genomic Encyclopedia of Type Strains, Phase IV (KMG-IV): sequencing the most valuable type-strain genomes for metagenomic binning, comparative biology and taxonomic classification.</title>
        <authorList>
            <person name="Goeker M."/>
        </authorList>
    </citation>
    <scope>NUCLEOTIDE SEQUENCE [LARGE SCALE GENOMIC DNA]</scope>
    <source>
        <strain evidence="2 3">DSM 24233</strain>
    </source>
</reference>
<dbReference type="Pfam" id="PF01243">
    <property type="entry name" value="PNPOx_N"/>
    <property type="match status" value="1"/>
</dbReference>
<feature type="domain" description="Pyridoxamine 5'-phosphate oxidase N-terminal" evidence="1">
    <location>
        <begin position="5"/>
        <end position="106"/>
    </location>
</feature>
<dbReference type="InterPro" id="IPR011576">
    <property type="entry name" value="Pyridox_Oxase_N"/>
</dbReference>
<evidence type="ECO:0000259" key="1">
    <source>
        <dbReference type="Pfam" id="PF01243"/>
    </source>
</evidence>
<dbReference type="AlphaFoldDB" id="A0A846QLU5"/>
<accession>A0A846QLU5</accession>
<gene>
    <name evidence="2" type="ORF">GGQ74_001673</name>
</gene>
<evidence type="ECO:0000313" key="2">
    <source>
        <dbReference type="EMBL" id="NJB68000.1"/>
    </source>
</evidence>
<dbReference type="Gene3D" id="2.30.110.10">
    <property type="entry name" value="Electron Transport, Fmn-binding Protein, Chain A"/>
    <property type="match status" value="1"/>
</dbReference>
<comment type="caution">
    <text evidence="2">The sequence shown here is derived from an EMBL/GenBank/DDBJ whole genome shotgun (WGS) entry which is preliminary data.</text>
</comment>
<evidence type="ECO:0000313" key="3">
    <source>
        <dbReference type="Proteomes" id="UP000580856"/>
    </source>
</evidence>
<keyword evidence="3" id="KW-1185">Reference proteome</keyword>
<dbReference type="SUPFAM" id="SSF50475">
    <property type="entry name" value="FMN-binding split barrel"/>
    <property type="match status" value="1"/>
</dbReference>
<proteinExistence type="predicted"/>
<sequence length="148" mass="16468">MLETSLALIASQSFCVLATSNGDRPHTSLMTYVPSASRRSLYMVTARESRKWRNLFANPEASLLIDTRVEHPERRERPAICALTVSGLAVEVHDMAERQAAKDALLARNPALAMFFDTPDCVLFRVDARSLLLLSGVADAFHHEFPPE</sequence>